<feature type="non-terminal residue" evidence="1">
    <location>
        <position position="35"/>
    </location>
</feature>
<dbReference type="Proteomes" id="UP000187429">
    <property type="component" value="Unassembled WGS sequence"/>
</dbReference>
<accession>A0A1R1Y0K0</accession>
<reference evidence="2" key="1">
    <citation type="submission" date="2017-01" db="EMBL/GenBank/DDBJ databases">
        <authorList>
            <person name="Wang Y."/>
            <person name="White M."/>
            <person name="Kvist S."/>
            <person name="Moncalvo J.-M."/>
        </authorList>
    </citation>
    <scope>NUCLEOTIDE SEQUENCE [LARGE SCALE GENOMIC DNA]</scope>
    <source>
        <strain evidence="2">ID-206-W2</strain>
    </source>
</reference>
<protein>
    <submittedName>
        <fullName evidence="1">Uncharacterized protein</fullName>
    </submittedName>
</protein>
<evidence type="ECO:0000313" key="2">
    <source>
        <dbReference type="Proteomes" id="UP000187429"/>
    </source>
</evidence>
<comment type="caution">
    <text evidence="1">The sequence shown here is derived from an EMBL/GenBank/DDBJ whole genome shotgun (WGS) entry which is preliminary data.</text>
</comment>
<organism evidence="1 2">
    <name type="scientific">Smittium culicis</name>
    <dbReference type="NCBI Taxonomy" id="133412"/>
    <lineage>
        <taxon>Eukaryota</taxon>
        <taxon>Fungi</taxon>
        <taxon>Fungi incertae sedis</taxon>
        <taxon>Zoopagomycota</taxon>
        <taxon>Kickxellomycotina</taxon>
        <taxon>Harpellomycetes</taxon>
        <taxon>Harpellales</taxon>
        <taxon>Legeriomycetaceae</taxon>
        <taxon>Smittium</taxon>
    </lineage>
</organism>
<dbReference type="AlphaFoldDB" id="A0A1R1Y0K0"/>
<name>A0A1R1Y0K0_9FUNG</name>
<proteinExistence type="predicted"/>
<gene>
    <name evidence="1" type="ORF">AYI69_g6229</name>
</gene>
<keyword evidence="2" id="KW-1185">Reference proteome</keyword>
<sequence length="35" mass="4050">MTEPPPFSSNRPRFSPVSVFIFSFFKFVRKGIVSI</sequence>
<dbReference type="EMBL" id="LSSM01002768">
    <property type="protein sequence ID" value="OMJ20395.1"/>
    <property type="molecule type" value="Genomic_DNA"/>
</dbReference>
<evidence type="ECO:0000313" key="1">
    <source>
        <dbReference type="EMBL" id="OMJ20395.1"/>
    </source>
</evidence>